<accession>A0A1T0B5R4</accession>
<evidence type="ECO:0000313" key="3">
    <source>
        <dbReference type="Proteomes" id="UP000190023"/>
    </source>
</evidence>
<reference evidence="2 3" key="1">
    <citation type="submission" date="2017-02" db="EMBL/GenBank/DDBJ databases">
        <title>Draft genome sequence of Haemophilus felis CCUG 31170 type strain.</title>
        <authorList>
            <person name="Engstrom-Jakobsson H."/>
            <person name="Salva-Serra F."/>
            <person name="Thorell K."/>
            <person name="Gonzales-Siles L."/>
            <person name="Karlsson R."/>
            <person name="Boulund F."/>
            <person name="Engstrand L."/>
            <person name="Kristiansson E."/>
            <person name="Moore E."/>
        </authorList>
    </citation>
    <scope>NUCLEOTIDE SEQUENCE [LARGE SCALE GENOMIC DNA]</scope>
    <source>
        <strain evidence="2 3">CCUG 31170</strain>
    </source>
</reference>
<sequence length="283" mass="32266">MIDLLDSIQDQELKQYLSEVARANNKIRGDGTALTIGVMGKSGAGKSSLINTLCQSNLCKSGAASGCTRAVQLIPTKIAEMNACLIDFPGIAENGEWDKSYVDLYHSYLDQLDVILWVIKIDDRAVLEDENFFNTYLSNTEIKDKCIFILSQADKAAPSREWDRVAYQPSEKQKENINRNKYRIFSNFDIEGVNVVAISTDYHNGSFKNYNFEDIFDLILFRLNKDSKIAEEISLEATFGCIKREYRKTREWTLSAFQFQQEDVAELLNELGDLESELRDMLE</sequence>
<dbReference type="AlphaFoldDB" id="A0A1T0B5R4"/>
<dbReference type="InterPro" id="IPR027417">
    <property type="entry name" value="P-loop_NTPase"/>
</dbReference>
<dbReference type="GO" id="GO:0002098">
    <property type="term" value="P:tRNA wobble uridine modification"/>
    <property type="evidence" value="ECO:0007669"/>
    <property type="project" value="TreeGrafter"/>
</dbReference>
<dbReference type="Proteomes" id="UP000190023">
    <property type="component" value="Unassembled WGS sequence"/>
</dbReference>
<dbReference type="Gene3D" id="3.40.50.300">
    <property type="entry name" value="P-loop containing nucleotide triphosphate hydrolases"/>
    <property type="match status" value="1"/>
</dbReference>
<gene>
    <name evidence="2" type="ORF">B0188_03835</name>
</gene>
<dbReference type="EMBL" id="MUYB01000013">
    <property type="protein sequence ID" value="OOS05550.1"/>
    <property type="molecule type" value="Genomic_DNA"/>
</dbReference>
<keyword evidence="3" id="KW-1185">Reference proteome</keyword>
<comment type="caution">
    <text evidence="2">The sequence shown here is derived from an EMBL/GenBank/DDBJ whole genome shotgun (WGS) entry which is preliminary data.</text>
</comment>
<dbReference type="PANTHER" id="PTHR42714">
    <property type="entry name" value="TRNA MODIFICATION GTPASE GTPBP3"/>
    <property type="match status" value="1"/>
</dbReference>
<dbReference type="GO" id="GO:0030488">
    <property type="term" value="P:tRNA methylation"/>
    <property type="evidence" value="ECO:0007669"/>
    <property type="project" value="TreeGrafter"/>
</dbReference>
<dbReference type="GO" id="GO:0005829">
    <property type="term" value="C:cytosol"/>
    <property type="evidence" value="ECO:0007669"/>
    <property type="project" value="TreeGrafter"/>
</dbReference>
<dbReference type="OrthoDB" id="9779790at2"/>
<evidence type="ECO:0000313" key="2">
    <source>
        <dbReference type="EMBL" id="OOS05550.1"/>
    </source>
</evidence>
<protein>
    <recommendedName>
        <fullName evidence="1">G domain-containing protein</fullName>
    </recommendedName>
</protein>
<dbReference type="SUPFAM" id="SSF52540">
    <property type="entry name" value="P-loop containing nucleoside triphosphate hydrolases"/>
    <property type="match status" value="1"/>
</dbReference>
<dbReference type="STRING" id="123822.B0188_03835"/>
<proteinExistence type="predicted"/>
<evidence type="ECO:0000259" key="1">
    <source>
        <dbReference type="Pfam" id="PF01926"/>
    </source>
</evidence>
<feature type="domain" description="G" evidence="1">
    <location>
        <begin position="35"/>
        <end position="149"/>
    </location>
</feature>
<dbReference type="Pfam" id="PF01926">
    <property type="entry name" value="MMR_HSR1"/>
    <property type="match status" value="1"/>
</dbReference>
<dbReference type="InterPro" id="IPR006073">
    <property type="entry name" value="GTP-bd"/>
</dbReference>
<name>A0A1T0B5R4_9PAST</name>
<dbReference type="GO" id="GO:0005525">
    <property type="term" value="F:GTP binding"/>
    <property type="evidence" value="ECO:0007669"/>
    <property type="project" value="InterPro"/>
</dbReference>
<dbReference type="PANTHER" id="PTHR42714:SF2">
    <property type="entry name" value="TRNA MODIFICATION GTPASE GTPBP3, MITOCHONDRIAL"/>
    <property type="match status" value="1"/>
</dbReference>
<organism evidence="2 3">
    <name type="scientific">[Haemophilus] felis</name>
    <dbReference type="NCBI Taxonomy" id="123822"/>
    <lineage>
        <taxon>Bacteria</taxon>
        <taxon>Pseudomonadati</taxon>
        <taxon>Pseudomonadota</taxon>
        <taxon>Gammaproteobacteria</taxon>
        <taxon>Pasteurellales</taxon>
        <taxon>Pasteurellaceae</taxon>
    </lineage>
</organism>